<sequence length="185" mass="20262">MTMQKRSIFIISAVTLLSACQSTKPTIDTNENIDFSAFEQCQLNETVPVGQENPIVLSMVHQSIGQQAMQSGIVLTSADANCQINYQLTYKDKPNSSSVNFSFGTGRQTSNSSVGIGVGKTVDLPNGDTTITTINITLTYKNTPAWFAASNFENELDMKTSERKTRIDEAIKSMFDLYPSKPIAN</sequence>
<dbReference type="EMBL" id="BSSU01000009">
    <property type="protein sequence ID" value="GLX82569.1"/>
    <property type="molecule type" value="Genomic_DNA"/>
</dbReference>
<evidence type="ECO:0000313" key="2">
    <source>
        <dbReference type="EMBL" id="GLX82569.1"/>
    </source>
</evidence>
<gene>
    <name evidence="2" type="ORF">theurythT_20210</name>
</gene>
<dbReference type="PROSITE" id="PS51257">
    <property type="entry name" value="PROKAR_LIPOPROTEIN"/>
    <property type="match status" value="1"/>
</dbReference>
<comment type="caution">
    <text evidence="2">The sequence shown here is derived from an EMBL/GenBank/DDBJ whole genome shotgun (WGS) entry which is preliminary data.</text>
</comment>
<keyword evidence="3" id="KW-1185">Reference proteome</keyword>
<evidence type="ECO:0000313" key="3">
    <source>
        <dbReference type="Proteomes" id="UP001157133"/>
    </source>
</evidence>
<proteinExistence type="predicted"/>
<evidence type="ECO:0000259" key="1">
    <source>
        <dbReference type="Pfam" id="PF13590"/>
    </source>
</evidence>
<protein>
    <recommendedName>
        <fullName evidence="1">DUF4136 domain-containing protein</fullName>
    </recommendedName>
</protein>
<feature type="domain" description="DUF4136" evidence="1">
    <location>
        <begin position="28"/>
        <end position="179"/>
    </location>
</feature>
<reference evidence="2 3" key="1">
    <citation type="submission" date="2023-03" db="EMBL/GenBank/DDBJ databases">
        <title>Draft genome sequence of Thalassotalea eurytherma JCM 18482T.</title>
        <authorList>
            <person name="Sawabe T."/>
        </authorList>
    </citation>
    <scope>NUCLEOTIDE SEQUENCE [LARGE SCALE GENOMIC DNA]</scope>
    <source>
        <strain evidence="2 3">JCM 18482</strain>
    </source>
</reference>
<dbReference type="RefSeq" id="WP_284207936.1">
    <property type="nucleotide sequence ID" value="NZ_BSSU01000009.1"/>
</dbReference>
<name>A0ABQ6H4X5_9GAMM</name>
<organism evidence="2 3">
    <name type="scientific">Thalassotalea eurytherma</name>
    <dbReference type="NCBI Taxonomy" id="1144278"/>
    <lineage>
        <taxon>Bacteria</taxon>
        <taxon>Pseudomonadati</taxon>
        <taxon>Pseudomonadota</taxon>
        <taxon>Gammaproteobacteria</taxon>
        <taxon>Alteromonadales</taxon>
        <taxon>Colwelliaceae</taxon>
        <taxon>Thalassotalea</taxon>
    </lineage>
</organism>
<dbReference type="Pfam" id="PF13590">
    <property type="entry name" value="DUF4136"/>
    <property type="match status" value="1"/>
</dbReference>
<dbReference type="Proteomes" id="UP001157133">
    <property type="component" value="Unassembled WGS sequence"/>
</dbReference>
<accession>A0ABQ6H4X5</accession>
<dbReference type="InterPro" id="IPR025411">
    <property type="entry name" value="DUF4136"/>
</dbReference>